<feature type="transmembrane region" description="Helical" evidence="3">
    <location>
        <begin position="136"/>
        <end position="157"/>
    </location>
</feature>
<keyword evidence="3" id="KW-1133">Transmembrane helix</keyword>
<sequence>MDRCATDHSDSDSGDSWTLIENSSTYADDALEVPDHPTESTTADHHDRDEDTDGISIITDSEPESSSPCEINYEHYLIEENLAPEHHISQFMTVNSDLHDIKNHSESKKDDDDFLGDRGEKHKTYVHRRNKRLSTVLNIIMLGSVITAAGVAIGHMWGAKTDCSMQTSPNVNKILSNLYKLQEENAYLWNKIKELTALNNFQMNQQKTTLKQNKCKKIFEEPLINNDSKKVTKCVDGKFINDDKLLNKDMDKGTHENKFALNKKNKNTYQENKMWLDDEILQPANQNSFKKFNPQHISKSLKHYPKNENKDNYSNEIIDVNENGQNGKKKSEEYLNETKDLNNAADALNYNVNVKTFNNKKSEVFKPGYRYLNDNNKLLKRPYVTEKDFSSNNVDKHVNENNKEQIQKYKKFQGEYGYEYDFSNKGKNTKNNFNNLNEEYNLFNDFKQERQQNIKKRESNRTFKVEMKDINLNKISEDKFGTEEEFLRSIKNKEQKKKDLKSKNKVLKKKCRDCDKEKKTEEKESVRNFKDKTQKIVGKDESNKAFKPEYTILKKNNTPRDEKDTEDEILRNVKDNNIKKDHKIEDNKTVHKENKGNTKYEIPNGKYDTAEQDMEDKKRNDNQSEGQTCEINTKSLYTENPQSELYTKKESLTSTNNKNIKENIEKDFAKSKDFNWNETPKNENDSKKKMQTKRNDFIYDKKTNEEDYYRKDISDEDLKKDNRYIGQKQKEERKKYDRQQSHKKVKRRNKYEQWEMKGGLFKDYDDISMSSSQENVYLLNEPNLKGDRTRTRQQLGDHSIINNNANAVDNQNHDFKDKDEDDQVNWLDKRAKFRTDARQRLEQESLVKNGVNAAGWYFRRMRKREQSRGKNDNSTYRKLLKRKL</sequence>
<feature type="compositionally biased region" description="Polar residues" evidence="2">
    <location>
        <begin position="14"/>
        <end position="26"/>
    </location>
</feature>
<dbReference type="GeneID" id="113398824"/>
<feature type="compositionally biased region" description="Basic and acidic residues" evidence="2">
    <location>
        <begin position="720"/>
        <end position="740"/>
    </location>
</feature>
<dbReference type="RefSeq" id="XP_026493547.2">
    <property type="nucleotide sequence ID" value="XM_026637762.2"/>
</dbReference>
<proteinExistence type="predicted"/>
<dbReference type="OMA" id="SAIHHER"/>
<feature type="compositionally biased region" description="Basic and acidic residues" evidence="2">
    <location>
        <begin position="33"/>
        <end position="49"/>
    </location>
</feature>
<dbReference type="AlphaFoldDB" id="A0A8B8IBB6"/>
<evidence type="ECO:0000256" key="3">
    <source>
        <dbReference type="SAM" id="Phobius"/>
    </source>
</evidence>
<organism evidence="4 6">
    <name type="scientific">Vanessa tameamea</name>
    <name type="common">Kamehameha butterfly</name>
    <dbReference type="NCBI Taxonomy" id="334116"/>
    <lineage>
        <taxon>Eukaryota</taxon>
        <taxon>Metazoa</taxon>
        <taxon>Ecdysozoa</taxon>
        <taxon>Arthropoda</taxon>
        <taxon>Hexapoda</taxon>
        <taxon>Insecta</taxon>
        <taxon>Pterygota</taxon>
        <taxon>Neoptera</taxon>
        <taxon>Endopterygota</taxon>
        <taxon>Lepidoptera</taxon>
        <taxon>Glossata</taxon>
        <taxon>Ditrysia</taxon>
        <taxon>Papilionoidea</taxon>
        <taxon>Nymphalidae</taxon>
        <taxon>Nymphalinae</taxon>
        <taxon>Vanessa</taxon>
    </lineage>
</organism>
<feature type="compositionally biased region" description="Polar residues" evidence="2">
    <location>
        <begin position="623"/>
        <end position="645"/>
    </location>
</feature>
<keyword evidence="4" id="KW-1185">Reference proteome</keyword>
<evidence type="ECO:0000256" key="2">
    <source>
        <dbReference type="SAM" id="MobiDB-lite"/>
    </source>
</evidence>
<keyword evidence="1" id="KW-0175">Coiled coil</keyword>
<feature type="coiled-coil region" evidence="1">
    <location>
        <begin position="483"/>
        <end position="524"/>
    </location>
</feature>
<reference evidence="5 6" key="1">
    <citation type="submission" date="2025-05" db="UniProtKB">
        <authorList>
            <consortium name="RefSeq"/>
        </authorList>
    </citation>
    <scope>IDENTIFICATION</scope>
    <source>
        <tissue evidence="5 6">Whole body</tissue>
    </source>
</reference>
<feature type="region of interest" description="Disordered" evidence="2">
    <location>
        <begin position="720"/>
        <end position="749"/>
    </location>
</feature>
<evidence type="ECO:0000313" key="4">
    <source>
        <dbReference type="Proteomes" id="UP001652626"/>
    </source>
</evidence>
<gene>
    <name evidence="5 6" type="primary">LOC113398824</name>
</gene>
<accession>A0A8B8IBB6</accession>
<name>A0A8B8IBB6_VANTA</name>
<keyword evidence="3" id="KW-0812">Transmembrane</keyword>
<dbReference type="RefSeq" id="XP_026493546.2">
    <property type="nucleotide sequence ID" value="XM_026637761.2"/>
</dbReference>
<feature type="region of interest" description="Disordered" evidence="2">
    <location>
        <begin position="1"/>
        <end position="68"/>
    </location>
</feature>
<evidence type="ECO:0000313" key="5">
    <source>
        <dbReference type="RefSeq" id="XP_026493546.2"/>
    </source>
</evidence>
<dbReference type="OrthoDB" id="427071at2759"/>
<protein>
    <submittedName>
        <fullName evidence="5 6">Myb-like protein D</fullName>
    </submittedName>
</protein>
<evidence type="ECO:0000313" key="6">
    <source>
        <dbReference type="RefSeq" id="XP_026493547.2"/>
    </source>
</evidence>
<dbReference type="Proteomes" id="UP001652626">
    <property type="component" value="Chromosome 14"/>
</dbReference>
<evidence type="ECO:0000256" key="1">
    <source>
        <dbReference type="SAM" id="Coils"/>
    </source>
</evidence>
<feature type="compositionally biased region" description="Basic and acidic residues" evidence="2">
    <location>
        <begin position="580"/>
        <end position="598"/>
    </location>
</feature>
<feature type="compositionally biased region" description="Basic and acidic residues" evidence="2">
    <location>
        <begin position="1"/>
        <end position="11"/>
    </location>
</feature>
<keyword evidence="3" id="KW-0472">Membrane</keyword>
<feature type="region of interest" description="Disordered" evidence="2">
    <location>
        <begin position="580"/>
        <end position="692"/>
    </location>
</feature>
<feature type="compositionally biased region" description="Basic and acidic residues" evidence="2">
    <location>
        <begin position="659"/>
        <end position="692"/>
    </location>
</feature>